<feature type="transmembrane region" description="Helical" evidence="1">
    <location>
        <begin position="31"/>
        <end position="51"/>
    </location>
</feature>
<keyword evidence="3" id="KW-1185">Reference proteome</keyword>
<dbReference type="Proteomes" id="UP001164506">
    <property type="component" value="Chromosome"/>
</dbReference>
<proteinExistence type="predicted"/>
<dbReference type="EMBL" id="CP084204">
    <property type="protein sequence ID" value="UZX23232.1"/>
    <property type="molecule type" value="Genomic_DNA"/>
</dbReference>
<sequence length="57" mass="5860">MRALLWLLLAASVLANVFISTFAGWTGALQIAGSVCTGAVLLGSAAGLWLTRPRSEG</sequence>
<gene>
    <name evidence="2" type="ORF">LDH80_21995</name>
</gene>
<evidence type="ECO:0000313" key="2">
    <source>
        <dbReference type="EMBL" id="UZX23232.1"/>
    </source>
</evidence>
<organism evidence="2 3">
    <name type="scientific">Streptomyces tanashiensis</name>
    <dbReference type="NCBI Taxonomy" id="67367"/>
    <lineage>
        <taxon>Bacteria</taxon>
        <taxon>Bacillati</taxon>
        <taxon>Actinomycetota</taxon>
        <taxon>Actinomycetes</taxon>
        <taxon>Kitasatosporales</taxon>
        <taxon>Streptomycetaceae</taxon>
        <taxon>Streptomyces</taxon>
    </lineage>
</organism>
<reference evidence="2" key="1">
    <citation type="submission" date="2021-09" db="EMBL/GenBank/DDBJ databases">
        <title>Complete genome sequence and metabolic characterization of Streptomyces tanashiensis DSM 731 the producer of antibacterial Kalafungin and diverse secondary metabolites.</title>
        <authorList>
            <person name="Abbasi M.N."/>
            <person name="Anwar M.N."/>
            <person name="Alam K."/>
            <person name="Shoaib M."/>
            <person name="Lin Z."/>
            <person name="Hayat M."/>
            <person name="Ali M.I."/>
            <person name="Malik H.M.T."/>
            <person name="Ahmed I."/>
            <person name="Li A."/>
            <person name="Hailong Wang H."/>
            <person name="Zhang Y."/>
        </authorList>
    </citation>
    <scope>NUCLEOTIDE SEQUENCE</scope>
    <source>
        <strain evidence="2">Kala</strain>
    </source>
</reference>
<evidence type="ECO:0000256" key="1">
    <source>
        <dbReference type="SAM" id="Phobius"/>
    </source>
</evidence>
<keyword evidence="1" id="KW-1133">Transmembrane helix</keyword>
<dbReference type="GeneID" id="95602167"/>
<accession>A0ABY6R2W6</accession>
<protein>
    <submittedName>
        <fullName evidence="2">Uncharacterized protein</fullName>
    </submittedName>
</protein>
<keyword evidence="1" id="KW-0472">Membrane</keyword>
<evidence type="ECO:0000313" key="3">
    <source>
        <dbReference type="Proteomes" id="UP001164506"/>
    </source>
</evidence>
<dbReference type="RefSeq" id="WP_189803235.1">
    <property type="nucleotide sequence ID" value="NZ_BMRZ01000005.1"/>
</dbReference>
<keyword evidence="1" id="KW-0812">Transmembrane</keyword>
<name>A0ABY6R2W6_9ACTN</name>